<evidence type="ECO:0000313" key="3">
    <source>
        <dbReference type="Proteomes" id="UP000292345"/>
    </source>
</evidence>
<dbReference type="RefSeq" id="WP_130245359.1">
    <property type="nucleotide sequence ID" value="NZ_PPUZ01000036.1"/>
</dbReference>
<reference evidence="2 3" key="1">
    <citation type="submission" date="2018-01" db="EMBL/GenBank/DDBJ databases">
        <title>Co-occurrence of chitin degradation, pigmentation and bioactivity in marine Pseudoalteromonas.</title>
        <authorList>
            <person name="Paulsen S."/>
            <person name="Gram L."/>
            <person name="Machado H."/>
        </authorList>
    </citation>
    <scope>NUCLEOTIDE SEQUENCE [LARGE SCALE GENOMIC DNA]</scope>
    <source>
        <strain evidence="2 3">S1946</strain>
    </source>
</reference>
<organism evidence="2 3">
    <name type="scientific">Pseudoalteromonas rubra</name>
    <dbReference type="NCBI Taxonomy" id="43658"/>
    <lineage>
        <taxon>Bacteria</taxon>
        <taxon>Pseudomonadati</taxon>
        <taxon>Pseudomonadota</taxon>
        <taxon>Gammaproteobacteria</taxon>
        <taxon>Alteromonadales</taxon>
        <taxon>Pseudoalteromonadaceae</taxon>
        <taxon>Pseudoalteromonas</taxon>
    </lineage>
</organism>
<feature type="signal peptide" evidence="1">
    <location>
        <begin position="1"/>
        <end position="22"/>
    </location>
</feature>
<feature type="chain" id="PRO_5020344791" evidence="1">
    <location>
        <begin position="23"/>
        <end position="225"/>
    </location>
</feature>
<accession>A0A4Q7EBM8</accession>
<proteinExistence type="predicted"/>
<name>A0A4Q7EBM8_9GAMM</name>
<comment type="caution">
    <text evidence="2">The sequence shown here is derived from an EMBL/GenBank/DDBJ whole genome shotgun (WGS) entry which is preliminary data.</text>
</comment>
<sequence>MRAKLTGAIFLALNVFFTTAWAAAGSQQNHSTAVQAFKAESERAMKNRMRNADMFIKDASAQERQAYLDTVLKKQPWTLDNSMSPGVNMYFNDIHYGGSKDEYLSVSVGQMQGKHQPNLLTFVVASSVDRGHGLYMTFCNTQVQSQRKKSKCSSRHSYVMTFSECNATICRVQLNNAMLPSPYGSQVNVFQLMMKYDLIGFALYAKGEHIHFAVNTSDLQRKYRY</sequence>
<gene>
    <name evidence="2" type="ORF">C3B51_13410</name>
</gene>
<keyword evidence="1" id="KW-0732">Signal</keyword>
<dbReference type="Proteomes" id="UP000292345">
    <property type="component" value="Unassembled WGS sequence"/>
</dbReference>
<dbReference type="AlphaFoldDB" id="A0A4Q7EBM8"/>
<dbReference type="EMBL" id="PPUZ01000036">
    <property type="protein sequence ID" value="RZM79959.1"/>
    <property type="molecule type" value="Genomic_DNA"/>
</dbReference>
<evidence type="ECO:0000313" key="2">
    <source>
        <dbReference type="EMBL" id="RZM79959.1"/>
    </source>
</evidence>
<evidence type="ECO:0000256" key="1">
    <source>
        <dbReference type="SAM" id="SignalP"/>
    </source>
</evidence>
<protein>
    <submittedName>
        <fullName evidence="2">Uncharacterized protein</fullName>
    </submittedName>
</protein>